<dbReference type="InterPro" id="IPR002933">
    <property type="entry name" value="Peptidase_M20"/>
</dbReference>
<keyword evidence="3" id="KW-1185">Reference proteome</keyword>
<gene>
    <name evidence="2" type="ORF">HMPREF9440_02310</name>
</gene>
<evidence type="ECO:0000313" key="2">
    <source>
        <dbReference type="EMBL" id="EHY30343.1"/>
    </source>
</evidence>
<accession>H3KHR4</accession>
<dbReference type="RefSeq" id="WP_008543645.1">
    <property type="nucleotide sequence ID" value="NZ_JH605013.1"/>
</dbReference>
<comment type="caution">
    <text evidence="2">The sequence shown here is derived from an EMBL/GenBank/DDBJ whole genome shotgun (WGS) entry which is preliminary data.</text>
</comment>
<dbReference type="PATRIC" id="fig|762967.3.peg.1822"/>
<dbReference type="HOGENOM" id="CLU_1647476_0_0_4"/>
<dbReference type="Pfam" id="PF01546">
    <property type="entry name" value="Peptidase_M20"/>
    <property type="match status" value="1"/>
</dbReference>
<evidence type="ECO:0008006" key="4">
    <source>
        <dbReference type="Google" id="ProtNLM"/>
    </source>
</evidence>
<dbReference type="EMBL" id="AFBQ01000349">
    <property type="protein sequence ID" value="EHY30343.1"/>
    <property type="molecule type" value="Genomic_DNA"/>
</dbReference>
<feature type="non-terminal residue" evidence="2">
    <location>
        <position position="1"/>
    </location>
</feature>
<dbReference type="PANTHER" id="PTHR11014">
    <property type="entry name" value="PEPTIDASE M20 FAMILY MEMBER"/>
    <property type="match status" value="1"/>
</dbReference>
<dbReference type="InterPro" id="IPR036264">
    <property type="entry name" value="Bact_exopeptidase_dim_dom"/>
</dbReference>
<dbReference type="InterPro" id="IPR017439">
    <property type="entry name" value="Amidohydrolase"/>
</dbReference>
<name>H3KHR4_9BURK</name>
<dbReference type="PANTHER" id="PTHR11014:SF63">
    <property type="entry name" value="METALLOPEPTIDASE, PUTATIVE (AFU_ORTHOLOGUE AFUA_6G09600)-RELATED"/>
    <property type="match status" value="1"/>
</dbReference>
<evidence type="ECO:0000256" key="1">
    <source>
        <dbReference type="ARBA" id="ARBA00022801"/>
    </source>
</evidence>
<proteinExistence type="predicted"/>
<reference evidence="2 3" key="1">
    <citation type="submission" date="2011-11" db="EMBL/GenBank/DDBJ databases">
        <authorList>
            <person name="Weinstock G."/>
            <person name="Sodergren E."/>
            <person name="Clifton S."/>
            <person name="Fulton L."/>
            <person name="Fulton B."/>
            <person name="Courtney L."/>
            <person name="Fronick C."/>
            <person name="Harrison M."/>
            <person name="Strong C."/>
            <person name="Farmer C."/>
            <person name="Delahaunty K."/>
            <person name="Markovic C."/>
            <person name="Hall O."/>
            <person name="Minx P."/>
            <person name="Tomlinson C."/>
            <person name="Mitreva M."/>
            <person name="Hou S."/>
            <person name="Chen J."/>
            <person name="Wollam A."/>
            <person name="Pepin K.H."/>
            <person name="Johnson M."/>
            <person name="Bhonagiri V."/>
            <person name="Zhang X."/>
            <person name="Suruliraj S."/>
            <person name="Warren W."/>
            <person name="Chinwalla A."/>
            <person name="Mardis E.R."/>
            <person name="Wilson R.K."/>
        </authorList>
    </citation>
    <scope>NUCLEOTIDE SEQUENCE [LARGE SCALE GENOMIC DNA]</scope>
    <source>
        <strain evidence="2 3">YIT 11816</strain>
    </source>
</reference>
<dbReference type="SUPFAM" id="SSF55031">
    <property type="entry name" value="Bacterial exopeptidase dimerisation domain"/>
    <property type="match status" value="1"/>
</dbReference>
<dbReference type="GO" id="GO:0016787">
    <property type="term" value="F:hydrolase activity"/>
    <property type="evidence" value="ECO:0007669"/>
    <property type="project" value="InterPro"/>
</dbReference>
<protein>
    <recommendedName>
        <fullName evidence="4">Amidohydrolase</fullName>
    </recommendedName>
</protein>
<dbReference type="Gene3D" id="3.30.70.360">
    <property type="match status" value="1"/>
</dbReference>
<sequence length="160" mass="17026">SIQGGDPVGVSVVPETVKLTGTTRCASPEDQDVLERRIGEICAGVGAATGAEIMVEYRRVYPPLLNHEAQTDAAVAIAREFFGDEAVCDNMPGAMGAEDFSFFLQKVPGCYLRAGLRDAQHTSNLHAPTFDYNDRTLGPTAALLAEIAEKRLEALAKGAC</sequence>
<evidence type="ECO:0000313" key="3">
    <source>
        <dbReference type="Proteomes" id="UP000004956"/>
    </source>
</evidence>
<dbReference type="AlphaFoldDB" id="H3KHR4"/>
<dbReference type="STRING" id="762967.HMPREF9440_02310"/>
<organism evidence="2 3">
    <name type="scientific">Sutterella parvirubra YIT 11816</name>
    <dbReference type="NCBI Taxonomy" id="762967"/>
    <lineage>
        <taxon>Bacteria</taxon>
        <taxon>Pseudomonadati</taxon>
        <taxon>Pseudomonadota</taxon>
        <taxon>Betaproteobacteria</taxon>
        <taxon>Burkholderiales</taxon>
        <taxon>Sutterellaceae</taxon>
        <taxon>Sutterella</taxon>
    </lineage>
</organism>
<dbReference type="Gene3D" id="3.40.630.10">
    <property type="entry name" value="Zn peptidases"/>
    <property type="match status" value="1"/>
</dbReference>
<dbReference type="SUPFAM" id="SSF53187">
    <property type="entry name" value="Zn-dependent exopeptidases"/>
    <property type="match status" value="1"/>
</dbReference>
<keyword evidence="1" id="KW-0378">Hydrolase</keyword>
<dbReference type="Proteomes" id="UP000004956">
    <property type="component" value="Unassembled WGS sequence"/>
</dbReference>